<dbReference type="GO" id="GO:0016874">
    <property type="term" value="F:ligase activity"/>
    <property type="evidence" value="ECO:0007669"/>
    <property type="project" value="UniProtKB-KW"/>
</dbReference>
<protein>
    <submittedName>
        <fullName evidence="1">2'-5' RNA ligase family protein</fullName>
    </submittedName>
</protein>
<dbReference type="RefSeq" id="WP_219546478.1">
    <property type="nucleotide sequence ID" value="NZ_JAHKRN010000024.1"/>
</dbReference>
<dbReference type="EMBL" id="JBHSNW010000029">
    <property type="protein sequence ID" value="MFC5820993.1"/>
    <property type="molecule type" value="Genomic_DNA"/>
</dbReference>
<evidence type="ECO:0000313" key="2">
    <source>
        <dbReference type="Proteomes" id="UP001596096"/>
    </source>
</evidence>
<keyword evidence="2" id="KW-1185">Reference proteome</keyword>
<dbReference type="Pfam" id="PF13563">
    <property type="entry name" value="2_5_RNA_ligase2"/>
    <property type="match status" value="1"/>
</dbReference>
<proteinExistence type="predicted"/>
<gene>
    <name evidence="1" type="ORF">ACFPUY_38360</name>
</gene>
<sequence length="205" mass="23385">MTEEPMADHWWWRPGWRQGRRFYTWHLTFDHAHDVHRLARRYRDGLARVKGLDLVPDRWLHLTMQGLGFVDELAEVDVRAIVDAARARLATVPPFTITLDRPRITPEAIRWEAHPQQPVVAVRNAIRDAIASVWPAVPEPAEAFAGHVTIAYSNAQRPPQPVADALDTVQAVPALTLVRKAELIVLGRDRRMYEWEEYATAPLGG</sequence>
<name>A0ABW1C5V0_9ACTN</name>
<organism evidence="1 2">
    <name type="scientific">Nonomuraea harbinensis</name>
    <dbReference type="NCBI Taxonomy" id="1286938"/>
    <lineage>
        <taxon>Bacteria</taxon>
        <taxon>Bacillati</taxon>
        <taxon>Actinomycetota</taxon>
        <taxon>Actinomycetes</taxon>
        <taxon>Streptosporangiales</taxon>
        <taxon>Streptosporangiaceae</taxon>
        <taxon>Nonomuraea</taxon>
    </lineage>
</organism>
<comment type="caution">
    <text evidence="1">The sequence shown here is derived from an EMBL/GenBank/DDBJ whole genome shotgun (WGS) entry which is preliminary data.</text>
</comment>
<accession>A0ABW1C5V0</accession>
<keyword evidence="1" id="KW-0436">Ligase</keyword>
<evidence type="ECO:0000313" key="1">
    <source>
        <dbReference type="EMBL" id="MFC5820993.1"/>
    </source>
</evidence>
<dbReference type="Proteomes" id="UP001596096">
    <property type="component" value="Unassembled WGS sequence"/>
</dbReference>
<reference evidence="2" key="1">
    <citation type="journal article" date="2019" name="Int. J. Syst. Evol. Microbiol.">
        <title>The Global Catalogue of Microorganisms (GCM) 10K type strain sequencing project: providing services to taxonomists for standard genome sequencing and annotation.</title>
        <authorList>
            <consortium name="The Broad Institute Genomics Platform"/>
            <consortium name="The Broad Institute Genome Sequencing Center for Infectious Disease"/>
            <person name="Wu L."/>
            <person name="Ma J."/>
        </authorList>
    </citation>
    <scope>NUCLEOTIDE SEQUENCE [LARGE SCALE GENOMIC DNA]</scope>
    <source>
        <strain evidence="2">CGMCC 4.7106</strain>
    </source>
</reference>